<keyword evidence="6 11" id="KW-0472">Membrane</keyword>
<evidence type="ECO:0000256" key="8">
    <source>
        <dbReference type="NCBIfam" id="TIGR02209"/>
    </source>
</evidence>
<keyword evidence="13" id="KW-1185">Reference proteome</keyword>
<dbReference type="EMBL" id="JQBP01000001">
    <property type="protein sequence ID" value="KRN75707.1"/>
    <property type="molecule type" value="Genomic_DNA"/>
</dbReference>
<keyword evidence="5 11" id="KW-1133">Transmembrane helix</keyword>
<dbReference type="NCBIfam" id="TIGR02209">
    <property type="entry name" value="ftsL_broad"/>
    <property type="match status" value="1"/>
</dbReference>
<feature type="coiled-coil region" evidence="9">
    <location>
        <begin position="71"/>
        <end position="98"/>
    </location>
</feature>
<evidence type="ECO:0000256" key="1">
    <source>
        <dbReference type="ARBA" id="ARBA00004401"/>
    </source>
</evidence>
<evidence type="ECO:0000256" key="4">
    <source>
        <dbReference type="ARBA" id="ARBA00022692"/>
    </source>
</evidence>
<dbReference type="Proteomes" id="UP000051655">
    <property type="component" value="Unassembled WGS sequence"/>
</dbReference>
<name>A0A0R2JEE1_9LACO</name>
<keyword evidence="3" id="KW-0132">Cell division</keyword>
<evidence type="ECO:0000256" key="9">
    <source>
        <dbReference type="SAM" id="Coils"/>
    </source>
</evidence>
<dbReference type="GO" id="GO:0005886">
    <property type="term" value="C:plasma membrane"/>
    <property type="evidence" value="ECO:0007669"/>
    <property type="project" value="UniProtKB-SubCell"/>
</dbReference>
<protein>
    <recommendedName>
        <fullName evidence="8">Cell division protein FtsL</fullName>
    </recommendedName>
</protein>
<evidence type="ECO:0000256" key="11">
    <source>
        <dbReference type="SAM" id="Phobius"/>
    </source>
</evidence>
<evidence type="ECO:0000256" key="5">
    <source>
        <dbReference type="ARBA" id="ARBA00022989"/>
    </source>
</evidence>
<dbReference type="OrthoDB" id="2325224at2"/>
<comment type="subcellular location">
    <subcellularLocation>
        <location evidence="1">Cell membrane</location>
        <topology evidence="1">Single-pass type II membrane protein</topology>
    </subcellularLocation>
</comment>
<evidence type="ECO:0000256" key="2">
    <source>
        <dbReference type="ARBA" id="ARBA00022475"/>
    </source>
</evidence>
<feature type="region of interest" description="Disordered" evidence="10">
    <location>
        <begin position="1"/>
        <end position="29"/>
    </location>
</feature>
<keyword evidence="9" id="KW-0175">Coiled coil</keyword>
<keyword evidence="4 11" id="KW-0812">Transmembrane</keyword>
<dbReference type="GO" id="GO:0051301">
    <property type="term" value="P:cell division"/>
    <property type="evidence" value="ECO:0007669"/>
    <property type="project" value="UniProtKB-KW"/>
</dbReference>
<accession>A0A0R2JEE1</accession>
<evidence type="ECO:0000256" key="3">
    <source>
        <dbReference type="ARBA" id="ARBA00022618"/>
    </source>
</evidence>
<comment type="caution">
    <text evidence="12">The sequence shown here is derived from an EMBL/GenBank/DDBJ whole genome shotgun (WGS) entry which is preliminary data.</text>
</comment>
<proteinExistence type="predicted"/>
<dbReference type="RefSeq" id="WP_057753528.1">
    <property type="nucleotide sequence ID" value="NZ_JQBP01000001.1"/>
</dbReference>
<feature type="transmembrane region" description="Helical" evidence="11">
    <location>
        <begin position="40"/>
        <end position="60"/>
    </location>
</feature>
<evidence type="ECO:0000313" key="13">
    <source>
        <dbReference type="Proteomes" id="UP000051655"/>
    </source>
</evidence>
<gene>
    <name evidence="12" type="ORF">IV73_GL000202</name>
</gene>
<feature type="compositionally biased region" description="Polar residues" evidence="10">
    <location>
        <begin position="1"/>
        <end position="18"/>
    </location>
</feature>
<evidence type="ECO:0000313" key="12">
    <source>
        <dbReference type="EMBL" id="KRN75707.1"/>
    </source>
</evidence>
<dbReference type="AlphaFoldDB" id="A0A0R2JEE1"/>
<keyword evidence="7" id="KW-0131">Cell cycle</keyword>
<sequence>MLQNAQRQARPVQSNPTQPKERPLPRQTVHLSPVSWRREVGHMIVAIIVMMAFGVGSVWLSNRATMYNEISQQKATELDHLRNKNNDAKEQISNLTSQGRLNEIAEKSGMKLNNQNIKNVK</sequence>
<dbReference type="InterPro" id="IPR011922">
    <property type="entry name" value="Cell_div_FtsL"/>
</dbReference>
<evidence type="ECO:0000256" key="6">
    <source>
        <dbReference type="ARBA" id="ARBA00023136"/>
    </source>
</evidence>
<dbReference type="STRING" id="1616.IV73_GL000202"/>
<dbReference type="PATRIC" id="fig|1616.3.peg.207"/>
<evidence type="ECO:0000256" key="10">
    <source>
        <dbReference type="SAM" id="MobiDB-lite"/>
    </source>
</evidence>
<organism evidence="12 13">
    <name type="scientific">Weissella kandleri</name>
    <dbReference type="NCBI Taxonomy" id="1616"/>
    <lineage>
        <taxon>Bacteria</taxon>
        <taxon>Bacillati</taxon>
        <taxon>Bacillota</taxon>
        <taxon>Bacilli</taxon>
        <taxon>Lactobacillales</taxon>
        <taxon>Lactobacillaceae</taxon>
        <taxon>Weissella</taxon>
    </lineage>
</organism>
<keyword evidence="2" id="KW-1003">Cell membrane</keyword>
<evidence type="ECO:0000256" key="7">
    <source>
        <dbReference type="ARBA" id="ARBA00023306"/>
    </source>
</evidence>
<reference evidence="12 13" key="1">
    <citation type="journal article" date="2015" name="Genome Announc.">
        <title>Expanding the biotechnology potential of lactobacilli through comparative genomics of 213 strains and associated genera.</title>
        <authorList>
            <person name="Sun Z."/>
            <person name="Harris H.M."/>
            <person name="McCann A."/>
            <person name="Guo C."/>
            <person name="Argimon S."/>
            <person name="Zhang W."/>
            <person name="Yang X."/>
            <person name="Jeffery I.B."/>
            <person name="Cooney J.C."/>
            <person name="Kagawa T.F."/>
            <person name="Liu W."/>
            <person name="Song Y."/>
            <person name="Salvetti E."/>
            <person name="Wrobel A."/>
            <person name="Rasinkangas P."/>
            <person name="Parkhill J."/>
            <person name="Rea M.C."/>
            <person name="O'Sullivan O."/>
            <person name="Ritari J."/>
            <person name="Douillard F.P."/>
            <person name="Paul Ross R."/>
            <person name="Yang R."/>
            <person name="Briner A.E."/>
            <person name="Felis G.E."/>
            <person name="de Vos W.M."/>
            <person name="Barrangou R."/>
            <person name="Klaenhammer T.R."/>
            <person name="Caufield P.W."/>
            <person name="Cui Y."/>
            <person name="Zhang H."/>
            <person name="O'Toole P.W."/>
        </authorList>
    </citation>
    <scope>NUCLEOTIDE SEQUENCE [LARGE SCALE GENOMIC DNA]</scope>
    <source>
        <strain evidence="12 13">DSM 20593</strain>
    </source>
</reference>